<feature type="transmembrane region" description="Helical" evidence="6">
    <location>
        <begin position="84"/>
        <end position="108"/>
    </location>
</feature>
<feature type="transmembrane region" description="Helical" evidence="6">
    <location>
        <begin position="120"/>
        <end position="140"/>
    </location>
</feature>
<feature type="transmembrane region" description="Helical" evidence="6">
    <location>
        <begin position="12"/>
        <end position="35"/>
    </location>
</feature>
<dbReference type="Pfam" id="PF03606">
    <property type="entry name" value="DcuC"/>
    <property type="match status" value="1"/>
</dbReference>
<dbReference type="Proteomes" id="UP001595387">
    <property type="component" value="Unassembled WGS sequence"/>
</dbReference>
<proteinExistence type="predicted"/>
<evidence type="ECO:0000256" key="5">
    <source>
        <dbReference type="ARBA" id="ARBA00023136"/>
    </source>
</evidence>
<reference evidence="8" key="1">
    <citation type="journal article" date="2019" name="Int. J. Syst. Evol. Microbiol.">
        <title>The Global Catalogue of Microorganisms (GCM) 10K type strain sequencing project: providing services to taxonomists for standard genome sequencing and annotation.</title>
        <authorList>
            <consortium name="The Broad Institute Genomics Platform"/>
            <consortium name="The Broad Institute Genome Sequencing Center for Infectious Disease"/>
            <person name="Wu L."/>
            <person name="Ma J."/>
        </authorList>
    </citation>
    <scope>NUCLEOTIDE SEQUENCE [LARGE SCALE GENOMIC DNA]</scope>
    <source>
        <strain evidence="8">KCTC 13193</strain>
    </source>
</reference>
<comment type="subcellular location">
    <subcellularLocation>
        <location evidence="1">Cell membrane</location>
        <topology evidence="1">Multi-pass membrane protein</topology>
    </subcellularLocation>
</comment>
<dbReference type="RefSeq" id="WP_390303268.1">
    <property type="nucleotide sequence ID" value="NZ_JBHRRZ010000006.1"/>
</dbReference>
<accession>A0ABV7A367</accession>
<evidence type="ECO:0000256" key="3">
    <source>
        <dbReference type="ARBA" id="ARBA00022692"/>
    </source>
</evidence>
<organism evidence="7 8">
    <name type="scientific">Virgibacillus sediminis</name>
    <dbReference type="NCBI Taxonomy" id="202260"/>
    <lineage>
        <taxon>Bacteria</taxon>
        <taxon>Bacillati</taxon>
        <taxon>Bacillota</taxon>
        <taxon>Bacilli</taxon>
        <taxon>Bacillales</taxon>
        <taxon>Bacillaceae</taxon>
        <taxon>Virgibacillus</taxon>
    </lineage>
</organism>
<keyword evidence="3 6" id="KW-0812">Transmembrane</keyword>
<evidence type="ECO:0000313" key="8">
    <source>
        <dbReference type="Proteomes" id="UP001595387"/>
    </source>
</evidence>
<feature type="transmembrane region" description="Helical" evidence="6">
    <location>
        <begin position="345"/>
        <end position="367"/>
    </location>
</feature>
<dbReference type="PANTHER" id="PTHR43652">
    <property type="entry name" value="BASIC AMINO ACID ANTIPORTER YFCC-RELATED"/>
    <property type="match status" value="1"/>
</dbReference>
<evidence type="ECO:0000256" key="6">
    <source>
        <dbReference type="SAM" id="Phobius"/>
    </source>
</evidence>
<feature type="transmembrane region" description="Helical" evidence="6">
    <location>
        <begin position="260"/>
        <end position="280"/>
    </location>
</feature>
<keyword evidence="8" id="KW-1185">Reference proteome</keyword>
<keyword evidence="2" id="KW-1003">Cell membrane</keyword>
<gene>
    <name evidence="7" type="ORF">ACFODW_03890</name>
</gene>
<feature type="transmembrane region" description="Helical" evidence="6">
    <location>
        <begin position="374"/>
        <end position="393"/>
    </location>
</feature>
<dbReference type="InterPro" id="IPR018385">
    <property type="entry name" value="C4_dicarb_anaerob_car-like"/>
</dbReference>
<dbReference type="EMBL" id="JBHRRZ010000006">
    <property type="protein sequence ID" value="MFC2947502.1"/>
    <property type="molecule type" value="Genomic_DNA"/>
</dbReference>
<evidence type="ECO:0000256" key="2">
    <source>
        <dbReference type="ARBA" id="ARBA00022475"/>
    </source>
</evidence>
<name>A0ABV7A367_9BACI</name>
<evidence type="ECO:0000313" key="7">
    <source>
        <dbReference type="EMBL" id="MFC2947502.1"/>
    </source>
</evidence>
<evidence type="ECO:0000256" key="4">
    <source>
        <dbReference type="ARBA" id="ARBA00022989"/>
    </source>
</evidence>
<protein>
    <submittedName>
        <fullName evidence="7">YfcC family protein</fullName>
    </submittedName>
</protein>
<keyword evidence="4 6" id="KW-1133">Transmembrane helix</keyword>
<comment type="caution">
    <text evidence="7">The sequence shown here is derived from an EMBL/GenBank/DDBJ whole genome shotgun (WGS) entry which is preliminary data.</text>
</comment>
<feature type="transmembrane region" description="Helical" evidence="6">
    <location>
        <begin position="205"/>
        <end position="223"/>
    </location>
</feature>
<sequence length="466" mass="50334">MERVKSGRNRKFEFPHVFVILFSLVVIVAIATYFIPAGEYEREMSETGTETVVDGTYSTIEKTPVGFFDIFQSIHAGMVNSAEIIFFIFIVGGAFGILNATHALTGAFGSLSKKLAGREMLIIPITMSAFALGGATFGMAEESIPFIMIMVPVAIMIGFDSMVGLAMVLVGVYAGFIAAFMNPFTVGVAQGISGLATFSGMGVRAVFFVIFLAASIAYVMIYARKIKKDPSKSLVYEEDKQRETEVNLEEQPEMTKRQGLIVGVLILTVIGLALGVTLQGWYMQEIAGLFLLMGIIVGFIARMRVNEMAQSFLKGCEELVVGALVVGFAYGILVVLQDTNTIDTLLYSISSMVSGLPSSLAALGMLFTQSLLNFVVPSGSGQAALSMPIMAPLGDLLGVERQTAVLAYQFGDGISNILTPTAGVLMASLAVAKISWVKWVKWAWPLLVIWYILAAIFVTVAHLFIW</sequence>
<feature type="transmembrane region" description="Helical" evidence="6">
    <location>
        <begin position="176"/>
        <end position="199"/>
    </location>
</feature>
<feature type="transmembrane region" description="Helical" evidence="6">
    <location>
        <begin position="315"/>
        <end position="333"/>
    </location>
</feature>
<dbReference type="PANTHER" id="PTHR43652:SF2">
    <property type="entry name" value="BASIC AMINO ACID ANTIPORTER YFCC-RELATED"/>
    <property type="match status" value="1"/>
</dbReference>
<feature type="transmembrane region" description="Helical" evidence="6">
    <location>
        <begin position="413"/>
        <end position="432"/>
    </location>
</feature>
<keyword evidence="5 6" id="KW-0472">Membrane</keyword>
<dbReference type="InterPro" id="IPR051679">
    <property type="entry name" value="DASS-Related_Transporters"/>
</dbReference>
<evidence type="ECO:0000256" key="1">
    <source>
        <dbReference type="ARBA" id="ARBA00004651"/>
    </source>
</evidence>
<feature type="transmembrane region" description="Helical" evidence="6">
    <location>
        <begin position="444"/>
        <end position="465"/>
    </location>
</feature>
<feature type="transmembrane region" description="Helical" evidence="6">
    <location>
        <begin position="146"/>
        <end position="169"/>
    </location>
</feature>
<feature type="transmembrane region" description="Helical" evidence="6">
    <location>
        <begin position="286"/>
        <end position="303"/>
    </location>
</feature>